<comment type="caution">
    <text evidence="4">The sequence shown here is derived from an EMBL/GenBank/DDBJ whole genome shotgun (WGS) entry which is preliminary data.</text>
</comment>
<dbReference type="Pfam" id="PF00795">
    <property type="entry name" value="CN_hydrolase"/>
    <property type="match status" value="1"/>
</dbReference>
<dbReference type="InterPro" id="IPR001110">
    <property type="entry name" value="UPF0012_CS"/>
</dbReference>
<dbReference type="GO" id="GO:0016811">
    <property type="term" value="F:hydrolase activity, acting on carbon-nitrogen (but not peptide) bonds, in linear amides"/>
    <property type="evidence" value="ECO:0007669"/>
    <property type="project" value="InterPro"/>
</dbReference>
<dbReference type="InterPro" id="IPR003010">
    <property type="entry name" value="C-N_Hydrolase"/>
</dbReference>
<dbReference type="PROSITE" id="PS01227">
    <property type="entry name" value="UPF0012"/>
    <property type="match status" value="1"/>
</dbReference>
<feature type="domain" description="CN hydrolase" evidence="3">
    <location>
        <begin position="1"/>
        <end position="255"/>
    </location>
</feature>
<reference evidence="4 5" key="1">
    <citation type="submission" date="2019-06" db="EMBL/GenBank/DDBJ databases">
        <title>A novel bacterium of genus Marinomonas, isolated from coastal sand.</title>
        <authorList>
            <person name="Huang H."/>
            <person name="Mo K."/>
            <person name="Hu Y."/>
        </authorList>
    </citation>
    <scope>NUCLEOTIDE SEQUENCE [LARGE SCALE GENOMIC DNA]</scope>
    <source>
        <strain evidence="4 5">HB171799</strain>
    </source>
</reference>
<accession>A0A501WRI0</accession>
<dbReference type="Proteomes" id="UP000315901">
    <property type="component" value="Unassembled WGS sequence"/>
</dbReference>
<evidence type="ECO:0000313" key="5">
    <source>
        <dbReference type="Proteomes" id="UP000315901"/>
    </source>
</evidence>
<keyword evidence="5" id="KW-1185">Reference proteome</keyword>
<evidence type="ECO:0000313" key="4">
    <source>
        <dbReference type="EMBL" id="TPE52363.1"/>
    </source>
</evidence>
<gene>
    <name evidence="4" type="ORF">FJM67_07950</name>
</gene>
<dbReference type="SUPFAM" id="SSF56317">
    <property type="entry name" value="Carbon-nitrogen hydrolase"/>
    <property type="match status" value="1"/>
</dbReference>
<evidence type="ECO:0000259" key="3">
    <source>
        <dbReference type="PROSITE" id="PS50263"/>
    </source>
</evidence>
<dbReference type="PANTHER" id="PTHR23088">
    <property type="entry name" value="NITRILASE-RELATED"/>
    <property type="match status" value="1"/>
</dbReference>
<dbReference type="CDD" id="cd07572">
    <property type="entry name" value="nit"/>
    <property type="match status" value="1"/>
</dbReference>
<dbReference type="RefSeq" id="WP_140588264.1">
    <property type="nucleotide sequence ID" value="NZ_VFRR01000012.1"/>
</dbReference>
<name>A0A501WRI0_9GAMM</name>
<dbReference type="EMBL" id="VFRR01000012">
    <property type="protein sequence ID" value="TPE52363.1"/>
    <property type="molecule type" value="Genomic_DNA"/>
</dbReference>
<evidence type="ECO:0000256" key="2">
    <source>
        <dbReference type="ARBA" id="ARBA00022801"/>
    </source>
</evidence>
<keyword evidence="2 4" id="KW-0378">Hydrolase</keyword>
<comment type="similarity">
    <text evidence="1">Belongs to the carbon-nitrogen hydrolase superfamily. NIT1/NIT2 family.</text>
</comment>
<proteinExistence type="inferred from homology"/>
<dbReference type="Gene3D" id="3.60.110.10">
    <property type="entry name" value="Carbon-nitrogen hydrolase"/>
    <property type="match status" value="1"/>
</dbReference>
<dbReference type="InterPro" id="IPR045254">
    <property type="entry name" value="Nit1/2_C-N_Hydrolase"/>
</dbReference>
<protein>
    <submittedName>
        <fullName evidence="4">Carbon-nitrogen hydrolase family protein</fullName>
    </submittedName>
</protein>
<sequence>MRIAAVQMTSTADWRANLIKVKQQVRNAVDSGARLVVLPENALLFDGPALRQFAESNESQLVLQELAQLAADLAIYLVVGAYPMISREDGSTVDQGRVRQSCLVFSPQGELVARYDKIHLFDVTVADQKGTYQESKIIEPGQIFVPIFAVDGIKVGLSICYDIRFPEFYRELAMAGAELILVPSAFTYKTGAAHWQVLLQARAIENQCYLLGIDQCGWHSETRQTYGHSMLVNPWGDVVAALGEDESVLIADLDLSMLQQTRQAMPVLQHRRIK</sequence>
<organism evidence="4 5">
    <name type="scientific">Maribrevibacterium harenarium</name>
    <dbReference type="NCBI Taxonomy" id="2589817"/>
    <lineage>
        <taxon>Bacteria</taxon>
        <taxon>Pseudomonadati</taxon>
        <taxon>Pseudomonadota</taxon>
        <taxon>Gammaproteobacteria</taxon>
        <taxon>Oceanospirillales</taxon>
        <taxon>Oceanospirillaceae</taxon>
        <taxon>Maribrevibacterium</taxon>
    </lineage>
</organism>
<dbReference type="PANTHER" id="PTHR23088:SF27">
    <property type="entry name" value="DEAMINATED GLUTATHIONE AMIDASE"/>
    <property type="match status" value="1"/>
</dbReference>
<evidence type="ECO:0000256" key="1">
    <source>
        <dbReference type="ARBA" id="ARBA00010613"/>
    </source>
</evidence>
<dbReference type="OrthoDB" id="9811121at2"/>
<dbReference type="AlphaFoldDB" id="A0A501WRI0"/>
<dbReference type="PROSITE" id="PS50263">
    <property type="entry name" value="CN_HYDROLASE"/>
    <property type="match status" value="1"/>
</dbReference>
<dbReference type="InterPro" id="IPR036526">
    <property type="entry name" value="C-N_Hydrolase_sf"/>
</dbReference>